<dbReference type="Proteomes" id="UP000054302">
    <property type="component" value="Unassembled WGS sequence"/>
</dbReference>
<sequence>MSQPQEKDPNATRLDDDSQTSTNSTLRHIDDEEKASPTDQTSSPAEPVQIPPNKVPYNPWADPSSFPDGGLRAWMTVAGCAACFFVSWGWINCIGLFQDYYHREQLSQYSESTIAWIPSLETFFMLFCGPIAGKIFDDHGPTNLLIFGTFMHVFGLMMASISKEYYQFLLSQGVCSAIGASCVFTAAVSSLPSWFFKKRGMAIGIAAAGSSLGGVIFPVIVSRMLRQTTFGWTMRTCAFLILALCLFGIATVRVRIAPVKRPFEFMAFVRPLTEVPMMLLTIAVFFFYFGMFPIFSFVTVVANGRGMSLELSQYLVSILNAGSVFGRTLPGILGDKIGRFNVMNIFCYLTVIFVLGLYIPADTNAGQLVFAPLFGFSSGAAIGLTPALIAQISPLREIGIRTGTIFAIGSVGALTGAPIGGALIARDNGGFLYLQLFAGLTCLVGCIILSATRINVGGWSIKKKV</sequence>
<evidence type="ECO:0000256" key="6">
    <source>
        <dbReference type="ARBA" id="ARBA00023136"/>
    </source>
</evidence>
<feature type="transmembrane region" description="Helical" evidence="8">
    <location>
        <begin position="431"/>
        <end position="454"/>
    </location>
</feature>
<evidence type="ECO:0000313" key="11">
    <source>
        <dbReference type="Proteomes" id="UP000054302"/>
    </source>
</evidence>
<evidence type="ECO:0000256" key="5">
    <source>
        <dbReference type="ARBA" id="ARBA00022989"/>
    </source>
</evidence>
<feature type="transmembrane region" description="Helical" evidence="8">
    <location>
        <begin position="73"/>
        <end position="91"/>
    </location>
</feature>
<dbReference type="VEuPathDB" id="FungiDB:PV10_00916"/>
<organism evidence="10 11">
    <name type="scientific">Exophiala mesophila</name>
    <name type="common">Black yeast-like fungus</name>
    <dbReference type="NCBI Taxonomy" id="212818"/>
    <lineage>
        <taxon>Eukaryota</taxon>
        <taxon>Fungi</taxon>
        <taxon>Dikarya</taxon>
        <taxon>Ascomycota</taxon>
        <taxon>Pezizomycotina</taxon>
        <taxon>Eurotiomycetes</taxon>
        <taxon>Chaetothyriomycetidae</taxon>
        <taxon>Chaetothyriales</taxon>
        <taxon>Herpotrichiellaceae</taxon>
        <taxon>Exophiala</taxon>
    </lineage>
</organism>
<dbReference type="OMA" id="FEMHAIA"/>
<dbReference type="RefSeq" id="XP_016228702.1">
    <property type="nucleotide sequence ID" value="XM_016365053.1"/>
</dbReference>
<feature type="transmembrane region" description="Helical" evidence="8">
    <location>
        <begin position="168"/>
        <end position="188"/>
    </location>
</feature>
<gene>
    <name evidence="10" type="ORF">PV10_00916</name>
</gene>
<dbReference type="InterPro" id="IPR036259">
    <property type="entry name" value="MFS_trans_sf"/>
</dbReference>
<evidence type="ECO:0000256" key="1">
    <source>
        <dbReference type="ARBA" id="ARBA00004141"/>
    </source>
</evidence>
<dbReference type="SUPFAM" id="SSF103473">
    <property type="entry name" value="MFS general substrate transporter"/>
    <property type="match status" value="1"/>
</dbReference>
<evidence type="ECO:0000313" key="10">
    <source>
        <dbReference type="EMBL" id="KIV97128.1"/>
    </source>
</evidence>
<dbReference type="EMBL" id="KN847520">
    <property type="protein sequence ID" value="KIV97128.1"/>
    <property type="molecule type" value="Genomic_DNA"/>
</dbReference>
<feature type="compositionally biased region" description="Basic and acidic residues" evidence="7">
    <location>
        <begin position="1"/>
        <end position="16"/>
    </location>
</feature>
<feature type="transmembrane region" description="Helical" evidence="8">
    <location>
        <begin position="404"/>
        <end position="425"/>
    </location>
</feature>
<dbReference type="AlphaFoldDB" id="A0A0D2AE18"/>
<dbReference type="PROSITE" id="PS50850">
    <property type="entry name" value="MFS"/>
    <property type="match status" value="1"/>
</dbReference>
<evidence type="ECO:0000259" key="9">
    <source>
        <dbReference type="PROSITE" id="PS50850"/>
    </source>
</evidence>
<comment type="subcellular location">
    <subcellularLocation>
        <location evidence="1">Membrane</location>
        <topology evidence="1">Multi-pass membrane protein</topology>
    </subcellularLocation>
</comment>
<feature type="transmembrane region" description="Helical" evidence="8">
    <location>
        <begin position="200"/>
        <end position="220"/>
    </location>
</feature>
<dbReference type="Gene3D" id="1.20.1250.20">
    <property type="entry name" value="MFS general substrate transporter like domains"/>
    <property type="match status" value="2"/>
</dbReference>
<dbReference type="GO" id="GO:0022857">
    <property type="term" value="F:transmembrane transporter activity"/>
    <property type="evidence" value="ECO:0007669"/>
    <property type="project" value="InterPro"/>
</dbReference>
<evidence type="ECO:0000256" key="8">
    <source>
        <dbReference type="SAM" id="Phobius"/>
    </source>
</evidence>
<feature type="region of interest" description="Disordered" evidence="7">
    <location>
        <begin position="1"/>
        <end position="61"/>
    </location>
</feature>
<evidence type="ECO:0000256" key="3">
    <source>
        <dbReference type="ARBA" id="ARBA00022448"/>
    </source>
</evidence>
<evidence type="ECO:0000256" key="7">
    <source>
        <dbReference type="SAM" id="MobiDB-lite"/>
    </source>
</evidence>
<dbReference type="PANTHER" id="PTHR11360:SF224">
    <property type="entry name" value="MAJOR FACILITATOR SUPERFAMILY (MFS) PROFILE DOMAIN-CONTAINING PROTEIN-RELATED"/>
    <property type="match status" value="1"/>
</dbReference>
<dbReference type="Pfam" id="PF07690">
    <property type="entry name" value="MFS_1"/>
    <property type="match status" value="1"/>
</dbReference>
<name>A0A0D2AE18_EXOME</name>
<evidence type="ECO:0000256" key="4">
    <source>
        <dbReference type="ARBA" id="ARBA00022692"/>
    </source>
</evidence>
<proteinExistence type="inferred from homology"/>
<feature type="transmembrane region" description="Helical" evidence="8">
    <location>
        <begin position="373"/>
        <end position="392"/>
    </location>
</feature>
<feature type="transmembrane region" description="Helical" evidence="8">
    <location>
        <begin position="113"/>
        <end position="132"/>
    </location>
</feature>
<accession>A0A0D2AE18</accession>
<keyword evidence="11" id="KW-1185">Reference proteome</keyword>
<feature type="compositionally biased region" description="Basic and acidic residues" evidence="7">
    <location>
        <begin position="27"/>
        <end position="36"/>
    </location>
</feature>
<feature type="transmembrane region" description="Helical" evidence="8">
    <location>
        <begin position="277"/>
        <end position="302"/>
    </location>
</feature>
<feature type="transmembrane region" description="Helical" evidence="8">
    <location>
        <begin position="345"/>
        <end position="361"/>
    </location>
</feature>
<feature type="domain" description="Major facilitator superfamily (MFS) profile" evidence="9">
    <location>
        <begin position="276"/>
        <end position="465"/>
    </location>
</feature>
<dbReference type="CDD" id="cd17352">
    <property type="entry name" value="MFS_MCT_SLC16"/>
    <property type="match status" value="1"/>
</dbReference>
<dbReference type="PANTHER" id="PTHR11360">
    <property type="entry name" value="MONOCARBOXYLATE TRANSPORTER"/>
    <property type="match status" value="1"/>
</dbReference>
<keyword evidence="6 8" id="KW-0472">Membrane</keyword>
<dbReference type="InterPro" id="IPR011701">
    <property type="entry name" value="MFS"/>
</dbReference>
<keyword evidence="5 8" id="KW-1133">Transmembrane helix</keyword>
<keyword evidence="4 8" id="KW-0812">Transmembrane</keyword>
<comment type="similarity">
    <text evidence="2">Belongs to the major facilitator superfamily. Monocarboxylate porter (TC 2.A.1.13) family.</text>
</comment>
<dbReference type="InterPro" id="IPR050327">
    <property type="entry name" value="Proton-linked_MCT"/>
</dbReference>
<keyword evidence="3" id="KW-0813">Transport</keyword>
<dbReference type="InterPro" id="IPR020846">
    <property type="entry name" value="MFS_dom"/>
</dbReference>
<dbReference type="GeneID" id="27318761"/>
<evidence type="ECO:0000256" key="2">
    <source>
        <dbReference type="ARBA" id="ARBA00006727"/>
    </source>
</evidence>
<dbReference type="GO" id="GO:0016020">
    <property type="term" value="C:membrane"/>
    <property type="evidence" value="ECO:0007669"/>
    <property type="project" value="UniProtKB-SubCell"/>
</dbReference>
<dbReference type="HOGENOM" id="CLU_001265_1_0_1"/>
<protein>
    <recommendedName>
        <fullName evidence="9">Major facilitator superfamily (MFS) profile domain-containing protein</fullName>
    </recommendedName>
</protein>
<feature type="transmembrane region" description="Helical" evidence="8">
    <location>
        <begin position="144"/>
        <end position="162"/>
    </location>
</feature>
<feature type="transmembrane region" description="Helical" evidence="8">
    <location>
        <begin position="232"/>
        <end position="256"/>
    </location>
</feature>
<dbReference type="OrthoDB" id="5667at2759"/>
<reference evidence="10 11" key="1">
    <citation type="submission" date="2015-01" db="EMBL/GenBank/DDBJ databases">
        <title>The Genome Sequence of Exophiala mesophila CBS40295.</title>
        <authorList>
            <consortium name="The Broad Institute Genomics Platform"/>
            <person name="Cuomo C."/>
            <person name="de Hoog S."/>
            <person name="Gorbushina A."/>
            <person name="Stielow B."/>
            <person name="Teixiera M."/>
            <person name="Abouelleil A."/>
            <person name="Chapman S.B."/>
            <person name="Priest M."/>
            <person name="Young S.K."/>
            <person name="Wortman J."/>
            <person name="Nusbaum C."/>
            <person name="Birren B."/>
        </authorList>
    </citation>
    <scope>NUCLEOTIDE SEQUENCE [LARGE SCALE GENOMIC DNA]</scope>
    <source>
        <strain evidence="10 11">CBS 40295</strain>
    </source>
</reference>